<accession>A0A2D4HI69</accession>
<protein>
    <submittedName>
        <fullName evidence="1">Uncharacterized protein</fullName>
    </submittedName>
</protein>
<reference evidence="1" key="2">
    <citation type="submission" date="2017-11" db="EMBL/GenBank/DDBJ databases">
        <title>Coralsnake Venomics: Analyses of Venom Gland Transcriptomes and Proteomes of Six Brazilian Taxa.</title>
        <authorList>
            <person name="Aird S.D."/>
            <person name="Jorge da Silva N."/>
            <person name="Qiu L."/>
            <person name="Villar-Briones A."/>
            <person name="Aparecida-Saddi V."/>
            <person name="Campos-Telles M.P."/>
            <person name="Grau M."/>
            <person name="Mikheyev A.S."/>
        </authorList>
    </citation>
    <scope>NUCLEOTIDE SEQUENCE</scope>
    <source>
        <tissue evidence="1">Venom_gland</tissue>
    </source>
</reference>
<sequence length="110" mass="12711">MNKNSPYFSLLKEFAYVTQLLSQRTLYSKLNHTSLSDEWESYPTNGTCDILYSEYSQHCVCTSVASLSHCSYAARWTLFQLPTTVTILFISSFFSKPKLHPFTSQMYPQI</sequence>
<proteinExistence type="predicted"/>
<reference evidence="1" key="1">
    <citation type="submission" date="2017-07" db="EMBL/GenBank/DDBJ databases">
        <authorList>
            <person name="Mikheyev A."/>
            <person name="Grau M."/>
        </authorList>
    </citation>
    <scope>NUCLEOTIDE SEQUENCE</scope>
    <source>
        <tissue evidence="1">Venom_gland</tissue>
    </source>
</reference>
<dbReference type="AlphaFoldDB" id="A0A2D4HI69"/>
<evidence type="ECO:0000313" key="1">
    <source>
        <dbReference type="EMBL" id="LAA71662.1"/>
    </source>
</evidence>
<dbReference type="EMBL" id="IACK01040258">
    <property type="protein sequence ID" value="LAA71662.1"/>
    <property type="molecule type" value="Transcribed_RNA"/>
</dbReference>
<name>A0A2D4HI69_MICLE</name>
<organism evidence="1">
    <name type="scientific">Micrurus lemniscatus lemniscatus</name>
    <dbReference type="NCBI Taxonomy" id="129467"/>
    <lineage>
        <taxon>Eukaryota</taxon>
        <taxon>Metazoa</taxon>
        <taxon>Chordata</taxon>
        <taxon>Craniata</taxon>
        <taxon>Vertebrata</taxon>
        <taxon>Euteleostomi</taxon>
        <taxon>Lepidosauria</taxon>
        <taxon>Squamata</taxon>
        <taxon>Bifurcata</taxon>
        <taxon>Unidentata</taxon>
        <taxon>Episquamata</taxon>
        <taxon>Toxicofera</taxon>
        <taxon>Serpentes</taxon>
        <taxon>Colubroidea</taxon>
        <taxon>Elapidae</taxon>
        <taxon>Elapinae</taxon>
        <taxon>Micrurus</taxon>
    </lineage>
</organism>